<dbReference type="GO" id="GO:0005737">
    <property type="term" value="C:cytoplasm"/>
    <property type="evidence" value="ECO:0007669"/>
    <property type="project" value="TreeGrafter"/>
</dbReference>
<keyword evidence="16" id="KW-1185">Reference proteome</keyword>
<dbReference type="KEGG" id="pbf:CFX0092_A2735"/>
<evidence type="ECO:0000256" key="6">
    <source>
        <dbReference type="ARBA" id="ARBA00023002"/>
    </source>
</evidence>
<comment type="catalytic activity">
    <reaction evidence="12">
        <text>a hydroperoxide + [thioredoxin]-dithiol = an alcohol + [thioredoxin]-disulfide + H2O</text>
        <dbReference type="Rhea" id="RHEA:62620"/>
        <dbReference type="Rhea" id="RHEA-COMP:10698"/>
        <dbReference type="Rhea" id="RHEA-COMP:10700"/>
        <dbReference type="ChEBI" id="CHEBI:15377"/>
        <dbReference type="ChEBI" id="CHEBI:29950"/>
        <dbReference type="ChEBI" id="CHEBI:30879"/>
        <dbReference type="ChEBI" id="CHEBI:35924"/>
        <dbReference type="ChEBI" id="CHEBI:50058"/>
        <dbReference type="EC" id="1.11.1.24"/>
    </reaction>
</comment>
<organism evidence="15 16">
    <name type="scientific">Candidatus Promineifilum breve</name>
    <dbReference type="NCBI Taxonomy" id="1806508"/>
    <lineage>
        <taxon>Bacteria</taxon>
        <taxon>Bacillati</taxon>
        <taxon>Chloroflexota</taxon>
        <taxon>Ardenticatenia</taxon>
        <taxon>Candidatus Promineifilales</taxon>
        <taxon>Candidatus Promineifilaceae</taxon>
        <taxon>Candidatus Promineifilum</taxon>
    </lineage>
</organism>
<evidence type="ECO:0000256" key="13">
    <source>
        <dbReference type="PIRSR" id="PIRSR000239-1"/>
    </source>
</evidence>
<dbReference type="NCBIfam" id="NF006960">
    <property type="entry name" value="PRK09437.1"/>
    <property type="match status" value="1"/>
</dbReference>
<keyword evidence="6 15" id="KW-0560">Oxidoreductase</keyword>
<keyword evidence="8" id="KW-0676">Redox-active center</keyword>
<evidence type="ECO:0000256" key="1">
    <source>
        <dbReference type="ARBA" id="ARBA00003330"/>
    </source>
</evidence>
<comment type="function">
    <text evidence="1">Thiol-specific peroxidase that catalyzes the reduction of hydrogen peroxide and organic hydroperoxides to water and alcohols, respectively. Plays a role in cell protection against oxidative stress by detoxifying peroxides and as sensor of hydrogen peroxide-mediated signaling events.</text>
</comment>
<dbReference type="PROSITE" id="PS51352">
    <property type="entry name" value="THIOREDOXIN_2"/>
    <property type="match status" value="1"/>
</dbReference>
<dbReference type="SUPFAM" id="SSF52833">
    <property type="entry name" value="Thioredoxin-like"/>
    <property type="match status" value="1"/>
</dbReference>
<dbReference type="RefSeq" id="WP_095043926.1">
    <property type="nucleotide sequence ID" value="NZ_LN890655.1"/>
</dbReference>
<dbReference type="PANTHER" id="PTHR42801:SF4">
    <property type="entry name" value="AHPC_TSA FAMILY PROTEIN"/>
    <property type="match status" value="1"/>
</dbReference>
<dbReference type="AlphaFoldDB" id="A0A170PI34"/>
<evidence type="ECO:0000313" key="16">
    <source>
        <dbReference type="Proteomes" id="UP000215027"/>
    </source>
</evidence>
<dbReference type="GO" id="GO:0008379">
    <property type="term" value="F:thioredoxin peroxidase activity"/>
    <property type="evidence" value="ECO:0007669"/>
    <property type="project" value="TreeGrafter"/>
</dbReference>
<evidence type="ECO:0000256" key="3">
    <source>
        <dbReference type="ARBA" id="ARBA00013017"/>
    </source>
</evidence>
<dbReference type="FunFam" id="3.40.30.10:FF:000007">
    <property type="entry name" value="Thioredoxin-dependent thiol peroxidase"/>
    <property type="match status" value="1"/>
</dbReference>
<dbReference type="InterPro" id="IPR036249">
    <property type="entry name" value="Thioredoxin-like_sf"/>
</dbReference>
<dbReference type="PANTHER" id="PTHR42801">
    <property type="entry name" value="THIOREDOXIN-DEPENDENT PEROXIDE REDUCTASE"/>
    <property type="match status" value="1"/>
</dbReference>
<evidence type="ECO:0000256" key="10">
    <source>
        <dbReference type="ARBA" id="ARBA00038489"/>
    </source>
</evidence>
<evidence type="ECO:0000256" key="11">
    <source>
        <dbReference type="ARBA" id="ARBA00041373"/>
    </source>
</evidence>
<dbReference type="GO" id="GO:0034599">
    <property type="term" value="P:cellular response to oxidative stress"/>
    <property type="evidence" value="ECO:0007669"/>
    <property type="project" value="TreeGrafter"/>
</dbReference>
<feature type="domain" description="Thioredoxin" evidence="14">
    <location>
        <begin position="2"/>
        <end position="153"/>
    </location>
</feature>
<evidence type="ECO:0000256" key="12">
    <source>
        <dbReference type="ARBA" id="ARBA00049091"/>
    </source>
</evidence>
<protein>
    <recommendedName>
        <fullName evidence="3">thioredoxin-dependent peroxiredoxin</fullName>
        <ecNumber evidence="3">1.11.1.24</ecNumber>
    </recommendedName>
    <alternativeName>
        <fullName evidence="11">Bacterioferritin comigratory protein</fullName>
    </alternativeName>
    <alternativeName>
        <fullName evidence="9">Thioredoxin peroxidase</fullName>
    </alternativeName>
</protein>
<comment type="similarity">
    <text evidence="10">Belongs to the peroxiredoxin family. BCP/PrxQ subfamily.</text>
</comment>
<accession>A0A170PI34</accession>
<gene>
    <name evidence="15" type="primary">bcp</name>
    <name evidence="15" type="ORF">CFX0092_A2735</name>
</gene>
<evidence type="ECO:0000256" key="4">
    <source>
        <dbReference type="ARBA" id="ARBA00022559"/>
    </source>
</evidence>
<evidence type="ECO:0000256" key="2">
    <source>
        <dbReference type="ARBA" id="ARBA00011245"/>
    </source>
</evidence>
<dbReference type="EMBL" id="LN890655">
    <property type="protein sequence ID" value="CUS04613.2"/>
    <property type="molecule type" value="Genomic_DNA"/>
</dbReference>
<feature type="active site" description="Cysteine sulfenic acid (-SOH) intermediate; for peroxidase activity" evidence="13">
    <location>
        <position position="44"/>
    </location>
</feature>
<evidence type="ECO:0000256" key="8">
    <source>
        <dbReference type="ARBA" id="ARBA00023284"/>
    </source>
</evidence>
<dbReference type="PIRSF" id="PIRSF000239">
    <property type="entry name" value="AHPC"/>
    <property type="match status" value="1"/>
</dbReference>
<keyword evidence="7" id="KW-1015">Disulfide bond</keyword>
<dbReference type="Gene3D" id="3.40.30.10">
    <property type="entry name" value="Glutaredoxin"/>
    <property type="match status" value="1"/>
</dbReference>
<comment type="subunit">
    <text evidence="2">Monomer.</text>
</comment>
<dbReference type="InterPro" id="IPR050924">
    <property type="entry name" value="Peroxiredoxin_BCP/PrxQ"/>
</dbReference>
<dbReference type="EC" id="1.11.1.24" evidence="3"/>
<dbReference type="InterPro" id="IPR024706">
    <property type="entry name" value="Peroxiredoxin_AhpC-typ"/>
</dbReference>
<keyword evidence="5" id="KW-0049">Antioxidant</keyword>
<evidence type="ECO:0000256" key="5">
    <source>
        <dbReference type="ARBA" id="ARBA00022862"/>
    </source>
</evidence>
<evidence type="ECO:0000256" key="7">
    <source>
        <dbReference type="ARBA" id="ARBA00023157"/>
    </source>
</evidence>
<dbReference type="Proteomes" id="UP000215027">
    <property type="component" value="Chromosome I"/>
</dbReference>
<evidence type="ECO:0000259" key="14">
    <source>
        <dbReference type="PROSITE" id="PS51352"/>
    </source>
</evidence>
<proteinExistence type="inferred from homology"/>
<evidence type="ECO:0000256" key="9">
    <source>
        <dbReference type="ARBA" id="ARBA00032824"/>
    </source>
</evidence>
<sequence>MLNIGDTAPDFELLTDTGEPLKLSDLRGRRVILFFYPRADTPGCTKQACGFRDRFPRIETANAAVIGLSPDAPKDLAKWKAKESLPYTLVSDPDHQVAEAYGAWGEKQSYGKTYTGILRGHAVIGPDGTLEDLRTRISPDESVELAVAFLEGK</sequence>
<dbReference type="GO" id="GO:0045454">
    <property type="term" value="P:cell redox homeostasis"/>
    <property type="evidence" value="ECO:0007669"/>
    <property type="project" value="TreeGrafter"/>
</dbReference>
<keyword evidence="4 15" id="KW-0575">Peroxidase</keyword>
<dbReference type="Pfam" id="PF00578">
    <property type="entry name" value="AhpC-TSA"/>
    <property type="match status" value="1"/>
</dbReference>
<reference evidence="15" key="1">
    <citation type="submission" date="2016-01" db="EMBL/GenBank/DDBJ databases">
        <authorList>
            <person name="Mcilroy J.S."/>
            <person name="Karst M S."/>
            <person name="Albertsen M."/>
        </authorList>
    </citation>
    <scope>NUCLEOTIDE SEQUENCE</scope>
    <source>
        <strain evidence="15">Cfx-K</strain>
    </source>
</reference>
<dbReference type="CDD" id="cd03017">
    <property type="entry name" value="PRX_BCP"/>
    <property type="match status" value="1"/>
</dbReference>
<dbReference type="OrthoDB" id="9812811at2"/>
<dbReference type="InterPro" id="IPR000866">
    <property type="entry name" value="AhpC/TSA"/>
</dbReference>
<name>A0A170PI34_9CHLR</name>
<evidence type="ECO:0000313" key="15">
    <source>
        <dbReference type="EMBL" id="CUS04613.2"/>
    </source>
</evidence>
<dbReference type="InterPro" id="IPR013766">
    <property type="entry name" value="Thioredoxin_domain"/>
</dbReference>